<keyword evidence="3" id="KW-0238">DNA-binding</keyword>
<keyword evidence="4" id="KW-0804">Transcription</keyword>
<proteinExistence type="predicted"/>
<evidence type="ECO:0000313" key="7">
    <source>
        <dbReference type="EMBL" id="EES17916.1"/>
    </source>
</evidence>
<reference evidence="8" key="2">
    <citation type="journal article" date="2018" name="Plant J.">
        <title>The Sorghum bicolor reference genome: improved assembly, gene annotations, a transcriptome atlas, and signatures of genome organization.</title>
        <authorList>
            <person name="McCormick R.F."/>
            <person name="Truong S.K."/>
            <person name="Sreedasyam A."/>
            <person name="Jenkins J."/>
            <person name="Shu S."/>
            <person name="Sims D."/>
            <person name="Kennedy M."/>
            <person name="Amirebrahimi M."/>
            <person name="Weers B.D."/>
            <person name="McKinley B."/>
            <person name="Mattison A."/>
            <person name="Morishige D.T."/>
            <person name="Grimwood J."/>
            <person name="Schmutz J."/>
            <person name="Mullet J.E."/>
        </authorList>
    </citation>
    <scope>NUCLEOTIDE SEQUENCE [LARGE SCALE GENOMIC DNA]</scope>
    <source>
        <strain evidence="8">cv. BTx623</strain>
    </source>
</reference>
<protein>
    <recommendedName>
        <fullName evidence="9">TF-B3 domain-containing protein</fullName>
    </recommendedName>
</protein>
<dbReference type="Proteomes" id="UP000000768">
    <property type="component" value="Chromosome 9"/>
</dbReference>
<evidence type="ECO:0000256" key="4">
    <source>
        <dbReference type="ARBA" id="ARBA00023163"/>
    </source>
</evidence>
<dbReference type="Gene3D" id="2.40.330.10">
    <property type="entry name" value="DNA-binding pseudobarrel domain"/>
    <property type="match status" value="1"/>
</dbReference>
<reference evidence="7 8" key="1">
    <citation type="journal article" date="2009" name="Nature">
        <title>The Sorghum bicolor genome and the diversification of grasses.</title>
        <authorList>
            <person name="Paterson A.H."/>
            <person name="Bowers J.E."/>
            <person name="Bruggmann R."/>
            <person name="Dubchak I."/>
            <person name="Grimwood J."/>
            <person name="Gundlach H."/>
            <person name="Haberer G."/>
            <person name="Hellsten U."/>
            <person name="Mitros T."/>
            <person name="Poliakov A."/>
            <person name="Schmutz J."/>
            <person name="Spannagl M."/>
            <person name="Tang H."/>
            <person name="Wang X."/>
            <person name="Wicker T."/>
            <person name="Bharti A.K."/>
            <person name="Chapman J."/>
            <person name="Feltus F.A."/>
            <person name="Gowik U."/>
            <person name="Grigoriev I.V."/>
            <person name="Lyons E."/>
            <person name="Maher C.A."/>
            <person name="Martis M."/>
            <person name="Narechania A."/>
            <person name="Otillar R.P."/>
            <person name="Penning B.W."/>
            <person name="Salamov A.A."/>
            <person name="Wang Y."/>
            <person name="Zhang L."/>
            <person name="Carpita N.C."/>
            <person name="Freeling M."/>
            <person name="Gingle A.R."/>
            <person name="Hash C.T."/>
            <person name="Keller B."/>
            <person name="Klein P."/>
            <person name="Kresovich S."/>
            <person name="McCann M.C."/>
            <person name="Ming R."/>
            <person name="Peterson D.G."/>
            <person name="Mehboob-ur-Rahman"/>
            <person name="Ware D."/>
            <person name="Westhoff P."/>
            <person name="Mayer K.F."/>
            <person name="Messing J."/>
            <person name="Rokhsar D.S."/>
        </authorList>
    </citation>
    <scope>NUCLEOTIDE SEQUENCE [LARGE SCALE GENOMIC DNA]</scope>
    <source>
        <strain evidence="8">cv. BTx623</strain>
    </source>
</reference>
<dbReference type="EMBL" id="CM000768">
    <property type="protein sequence ID" value="EES17916.1"/>
    <property type="molecule type" value="Genomic_DNA"/>
</dbReference>
<evidence type="ECO:0000313" key="8">
    <source>
        <dbReference type="Proteomes" id="UP000000768"/>
    </source>
</evidence>
<dbReference type="SUPFAM" id="SSF101936">
    <property type="entry name" value="DNA-binding pseudobarrel domain"/>
    <property type="match status" value="1"/>
</dbReference>
<dbReference type="eggNOG" id="ENOG502R77F">
    <property type="taxonomic scope" value="Eukaryota"/>
</dbReference>
<evidence type="ECO:0000256" key="3">
    <source>
        <dbReference type="ARBA" id="ARBA00023125"/>
    </source>
</evidence>
<dbReference type="Gramene" id="EES17916">
    <property type="protein sequence ID" value="EES17916"/>
    <property type="gene ID" value="SORBI_3009G086300"/>
</dbReference>
<feature type="region of interest" description="Disordered" evidence="6">
    <location>
        <begin position="253"/>
        <end position="287"/>
    </location>
</feature>
<dbReference type="AlphaFoldDB" id="C5YV71"/>
<evidence type="ECO:0008006" key="9">
    <source>
        <dbReference type="Google" id="ProtNLM"/>
    </source>
</evidence>
<dbReference type="HOGENOM" id="CLU_617379_0_0_1"/>
<dbReference type="GO" id="GO:0005634">
    <property type="term" value="C:nucleus"/>
    <property type="evidence" value="ECO:0007669"/>
    <property type="project" value="UniProtKB-SubCell"/>
</dbReference>
<keyword evidence="8" id="KW-1185">Reference proteome</keyword>
<evidence type="ECO:0000256" key="1">
    <source>
        <dbReference type="ARBA" id="ARBA00004123"/>
    </source>
</evidence>
<dbReference type="PANTHER" id="PTHR34397:SF14">
    <property type="entry name" value="OS05G0233000 PROTEIN"/>
    <property type="match status" value="1"/>
</dbReference>
<keyword evidence="5" id="KW-0539">Nucleus</keyword>
<evidence type="ECO:0000256" key="6">
    <source>
        <dbReference type="SAM" id="MobiDB-lite"/>
    </source>
</evidence>
<feature type="compositionally biased region" description="Polar residues" evidence="6">
    <location>
        <begin position="253"/>
        <end position="266"/>
    </location>
</feature>
<evidence type="ECO:0000256" key="5">
    <source>
        <dbReference type="ARBA" id="ARBA00023242"/>
    </source>
</evidence>
<organism evidence="7 8">
    <name type="scientific">Sorghum bicolor</name>
    <name type="common">Sorghum</name>
    <name type="synonym">Sorghum vulgare</name>
    <dbReference type="NCBI Taxonomy" id="4558"/>
    <lineage>
        <taxon>Eukaryota</taxon>
        <taxon>Viridiplantae</taxon>
        <taxon>Streptophyta</taxon>
        <taxon>Embryophyta</taxon>
        <taxon>Tracheophyta</taxon>
        <taxon>Spermatophyta</taxon>
        <taxon>Magnoliopsida</taxon>
        <taxon>Liliopsida</taxon>
        <taxon>Poales</taxon>
        <taxon>Poaceae</taxon>
        <taxon>PACMAD clade</taxon>
        <taxon>Panicoideae</taxon>
        <taxon>Andropogonodae</taxon>
        <taxon>Andropogoneae</taxon>
        <taxon>Sorghinae</taxon>
        <taxon>Sorghum</taxon>
    </lineage>
</organism>
<dbReference type="GO" id="GO:0003677">
    <property type="term" value="F:DNA binding"/>
    <property type="evidence" value="ECO:0007669"/>
    <property type="project" value="UniProtKB-KW"/>
</dbReference>
<dbReference type="PANTHER" id="PTHR34397">
    <property type="entry name" value="OS05G0237600 PROTEIN"/>
    <property type="match status" value="1"/>
</dbReference>
<evidence type="ECO:0000256" key="2">
    <source>
        <dbReference type="ARBA" id="ARBA00023015"/>
    </source>
</evidence>
<accession>C5YV71</accession>
<sequence length="444" mass="48119">MINTSLGTAARAGGGGGPCFKLLASLNHRLATGCASDAVDARNHKNPRNSERMAASCQEPEVVVVAALPCPPPPPPPMRDQEPVNNKRGCDFNGEMIWASKKQRSSIAAAREHGNAITEVKRAAAAATSSPIAQAKRAAAAAATAATSSPIVQEPEDHSPWGSIGAALGEKKEEKLRPCIFAAPVCGLDGLHRDSEVTVLGIALPSRRVKRPVDREHCHSAEEECWQIKRSRPCPPTMAVCEGINRIMPSAQSTEIQEPSCRSNPVQEAKAAGPHGRETANSSGRCNTPMRPFMSLSQGLQFLGVTDVTPVLARILTATDCCLGQSRMQFSAQEVIDSPLFSILTTDEHRSVHQLDDQNGLELEAIDRHGYSYNMKFKYVYSIRQYRLMQAWVPFLRQNGVRQGDLVEVGAFRVDGKPVLTLLNYATEGWIPEEIEAAKGLLML</sequence>
<keyword evidence="2" id="KW-0805">Transcription regulation</keyword>
<name>C5YV71_SORBI</name>
<dbReference type="InterPro" id="IPR015300">
    <property type="entry name" value="DNA-bd_pseudobarrel_sf"/>
</dbReference>
<comment type="subcellular location">
    <subcellularLocation>
        <location evidence="1">Nucleus</location>
    </subcellularLocation>
</comment>
<dbReference type="InParanoid" id="C5YV71"/>
<gene>
    <name evidence="7" type="ORF">SORBI_3009G086300</name>
</gene>
<dbReference type="OMA" id="EMIWASK"/>